<evidence type="ECO:0000256" key="1">
    <source>
        <dbReference type="ARBA" id="ARBA00022723"/>
    </source>
</evidence>
<evidence type="ECO:0000313" key="4">
    <source>
        <dbReference type="EMBL" id="OGG64741.1"/>
    </source>
</evidence>
<dbReference type="InterPro" id="IPR000923">
    <property type="entry name" value="BlueCu_1"/>
</dbReference>
<dbReference type="AlphaFoldDB" id="A0A1F6DTK2"/>
<dbReference type="SUPFAM" id="SSF49503">
    <property type="entry name" value="Cupredoxins"/>
    <property type="match status" value="1"/>
</dbReference>
<dbReference type="GO" id="GO:0005507">
    <property type="term" value="F:copper ion binding"/>
    <property type="evidence" value="ECO:0007669"/>
    <property type="project" value="InterPro"/>
</dbReference>
<gene>
    <name evidence="4" type="ORF">A3C94_03290</name>
</gene>
<accession>A0A1F6DTK2</accession>
<evidence type="ECO:0000256" key="2">
    <source>
        <dbReference type="ARBA" id="ARBA00023008"/>
    </source>
</evidence>
<dbReference type="PANTHER" id="PTHR36507">
    <property type="entry name" value="BLL1555 PROTEIN"/>
    <property type="match status" value="1"/>
</dbReference>
<dbReference type="InterPro" id="IPR052721">
    <property type="entry name" value="ET_Amicyanin"/>
</dbReference>
<dbReference type="GO" id="GO:0009055">
    <property type="term" value="F:electron transfer activity"/>
    <property type="evidence" value="ECO:0007669"/>
    <property type="project" value="InterPro"/>
</dbReference>
<evidence type="ECO:0000259" key="3">
    <source>
        <dbReference type="Pfam" id="PF00127"/>
    </source>
</evidence>
<organism evidence="4 5">
    <name type="scientific">Candidatus Kaiserbacteria bacterium RIFCSPHIGHO2_02_FULL_55_17</name>
    <dbReference type="NCBI Taxonomy" id="1798496"/>
    <lineage>
        <taxon>Bacteria</taxon>
        <taxon>Candidatus Kaiseribacteriota</taxon>
    </lineage>
</organism>
<dbReference type="PANTHER" id="PTHR36507:SF1">
    <property type="entry name" value="BLL1555 PROTEIN"/>
    <property type="match status" value="1"/>
</dbReference>
<proteinExistence type="predicted"/>
<name>A0A1F6DTK2_9BACT</name>
<comment type="caution">
    <text evidence="4">The sequence shown here is derived from an EMBL/GenBank/DDBJ whole genome shotgun (WGS) entry which is preliminary data.</text>
</comment>
<sequence length="81" mass="8681">MAINKGHFDPATVTIKKGTEVVWINKDAITHTVTSDGGGLVLNSQAIAAGHSFAHIFDEPGTITYHCAIDRTMTSTIIIEE</sequence>
<dbReference type="Proteomes" id="UP000177232">
    <property type="component" value="Unassembled WGS sequence"/>
</dbReference>
<reference evidence="4 5" key="1">
    <citation type="journal article" date="2016" name="Nat. Commun.">
        <title>Thousands of microbial genomes shed light on interconnected biogeochemical processes in an aquifer system.</title>
        <authorList>
            <person name="Anantharaman K."/>
            <person name="Brown C.T."/>
            <person name="Hug L.A."/>
            <person name="Sharon I."/>
            <person name="Castelle C.J."/>
            <person name="Probst A.J."/>
            <person name="Thomas B.C."/>
            <person name="Singh A."/>
            <person name="Wilkins M.J."/>
            <person name="Karaoz U."/>
            <person name="Brodie E.L."/>
            <person name="Williams K.H."/>
            <person name="Hubbard S.S."/>
            <person name="Banfield J.F."/>
        </authorList>
    </citation>
    <scope>NUCLEOTIDE SEQUENCE [LARGE SCALE GENOMIC DNA]</scope>
</reference>
<dbReference type="Gene3D" id="2.60.40.420">
    <property type="entry name" value="Cupredoxins - blue copper proteins"/>
    <property type="match status" value="1"/>
</dbReference>
<keyword evidence="2" id="KW-0186">Copper</keyword>
<keyword evidence="1" id="KW-0479">Metal-binding</keyword>
<dbReference type="STRING" id="1798496.A3C94_03290"/>
<dbReference type="InterPro" id="IPR008972">
    <property type="entry name" value="Cupredoxin"/>
</dbReference>
<feature type="domain" description="Blue (type 1) copper" evidence="3">
    <location>
        <begin position="7"/>
        <end position="78"/>
    </location>
</feature>
<dbReference type="EMBL" id="MFLJ01000012">
    <property type="protein sequence ID" value="OGG64741.1"/>
    <property type="molecule type" value="Genomic_DNA"/>
</dbReference>
<evidence type="ECO:0000313" key="5">
    <source>
        <dbReference type="Proteomes" id="UP000177232"/>
    </source>
</evidence>
<protein>
    <recommendedName>
        <fullName evidence="3">Blue (type 1) copper domain-containing protein</fullName>
    </recommendedName>
</protein>
<dbReference type="Pfam" id="PF00127">
    <property type="entry name" value="Copper-bind"/>
    <property type="match status" value="1"/>
</dbReference>